<dbReference type="AlphaFoldDB" id="A0A261VL30"/>
<accession>A0A261VL30</accession>
<dbReference type="RefSeq" id="WP_094812303.1">
    <property type="nucleotide sequence ID" value="NZ_NEVU01000002.1"/>
</dbReference>
<protein>
    <submittedName>
        <fullName evidence="1">Uncharacterized protein</fullName>
    </submittedName>
</protein>
<dbReference type="EMBL" id="NEVU01000002">
    <property type="protein sequence ID" value="OZI74547.1"/>
    <property type="molecule type" value="Genomic_DNA"/>
</dbReference>
<dbReference type="OrthoDB" id="6457240at2"/>
<name>A0A261VL30_9BORD</name>
<evidence type="ECO:0000313" key="1">
    <source>
        <dbReference type="EMBL" id="OZI74547.1"/>
    </source>
</evidence>
<reference evidence="2" key="1">
    <citation type="submission" date="2017-05" db="EMBL/GenBank/DDBJ databases">
        <title>Complete and WGS of Bordetella genogroups.</title>
        <authorList>
            <person name="Spilker T."/>
            <person name="Lipuma J."/>
        </authorList>
    </citation>
    <scope>NUCLEOTIDE SEQUENCE [LARGE SCALE GENOMIC DNA]</scope>
    <source>
        <strain evidence="2">AU6712</strain>
    </source>
</reference>
<comment type="caution">
    <text evidence="1">The sequence shown here is derived from an EMBL/GenBank/DDBJ whole genome shotgun (WGS) entry which is preliminary data.</text>
</comment>
<keyword evidence="2" id="KW-1185">Reference proteome</keyword>
<sequence length="93" mass="10560">MRFYARVWPQSGLGSRTLAPEFVQRSSVDDIDEEEAEACAEDYFHNHDGFEANWPLTFAIFDGFTGPEIGRWEVNVEYEPSFVAAQVPQQGEA</sequence>
<dbReference type="Proteomes" id="UP000216429">
    <property type="component" value="Unassembled WGS sequence"/>
</dbReference>
<proteinExistence type="predicted"/>
<organism evidence="1 2">
    <name type="scientific">Bordetella genomosp. 12</name>
    <dbReference type="NCBI Taxonomy" id="463035"/>
    <lineage>
        <taxon>Bacteria</taxon>
        <taxon>Pseudomonadati</taxon>
        <taxon>Pseudomonadota</taxon>
        <taxon>Betaproteobacteria</taxon>
        <taxon>Burkholderiales</taxon>
        <taxon>Alcaligenaceae</taxon>
        <taxon>Bordetella</taxon>
    </lineage>
</organism>
<evidence type="ECO:0000313" key="2">
    <source>
        <dbReference type="Proteomes" id="UP000216429"/>
    </source>
</evidence>
<gene>
    <name evidence="1" type="ORF">CAL22_08795</name>
</gene>